<proteinExistence type="predicted"/>
<sequence length="128" mass="13933">MADPASCTASTDVTKHRLQDFVGGWLVGHFQPALIANDDVEVAIKIYRAGDREQSHYHAVATEYTVIASGRVRMNGQDYVSGDIVQIDPGHSTDFEALEPTTTVVLKTPSVANDKFIDADDSRRSPDA</sequence>
<dbReference type="RefSeq" id="WP_372894630.1">
    <property type="nucleotide sequence ID" value="NZ_CP036432.1"/>
</dbReference>
<dbReference type="EMBL" id="CP036432">
    <property type="protein sequence ID" value="QDV84805.1"/>
    <property type="molecule type" value="Genomic_DNA"/>
</dbReference>
<organism evidence="1 2">
    <name type="scientific">Stieleria magnilauensis</name>
    <dbReference type="NCBI Taxonomy" id="2527963"/>
    <lineage>
        <taxon>Bacteria</taxon>
        <taxon>Pseudomonadati</taxon>
        <taxon>Planctomycetota</taxon>
        <taxon>Planctomycetia</taxon>
        <taxon>Pirellulales</taxon>
        <taxon>Pirellulaceae</taxon>
        <taxon>Stieleria</taxon>
    </lineage>
</organism>
<dbReference type="Proteomes" id="UP000318081">
    <property type="component" value="Chromosome"/>
</dbReference>
<dbReference type="SUPFAM" id="SSF51182">
    <property type="entry name" value="RmlC-like cupins"/>
    <property type="match status" value="1"/>
</dbReference>
<name>A0ABX5XV28_9BACT</name>
<keyword evidence="2" id="KW-1185">Reference proteome</keyword>
<dbReference type="Gene3D" id="2.60.120.10">
    <property type="entry name" value="Jelly Rolls"/>
    <property type="match status" value="1"/>
</dbReference>
<accession>A0ABX5XV28</accession>
<protein>
    <recommendedName>
        <fullName evidence="3">Cupin domain protein</fullName>
    </recommendedName>
</protein>
<dbReference type="InterPro" id="IPR014710">
    <property type="entry name" value="RmlC-like_jellyroll"/>
</dbReference>
<evidence type="ECO:0000313" key="1">
    <source>
        <dbReference type="EMBL" id="QDV84805.1"/>
    </source>
</evidence>
<dbReference type="InterPro" id="IPR011051">
    <property type="entry name" value="RmlC_Cupin_sf"/>
</dbReference>
<gene>
    <name evidence="1" type="ORF">TBK1r_37570</name>
</gene>
<reference evidence="1 2" key="1">
    <citation type="submission" date="2019-02" db="EMBL/GenBank/DDBJ databases">
        <title>Deep-cultivation of Planctomycetes and their phenomic and genomic characterization uncovers novel biology.</title>
        <authorList>
            <person name="Wiegand S."/>
            <person name="Jogler M."/>
            <person name="Boedeker C."/>
            <person name="Pinto D."/>
            <person name="Vollmers J."/>
            <person name="Rivas-Marin E."/>
            <person name="Kohn T."/>
            <person name="Peeters S.H."/>
            <person name="Heuer A."/>
            <person name="Rast P."/>
            <person name="Oberbeckmann S."/>
            <person name="Bunk B."/>
            <person name="Jeske O."/>
            <person name="Meyerdierks A."/>
            <person name="Storesund J.E."/>
            <person name="Kallscheuer N."/>
            <person name="Luecker S."/>
            <person name="Lage O.M."/>
            <person name="Pohl T."/>
            <person name="Merkel B.J."/>
            <person name="Hornburger P."/>
            <person name="Mueller R.-W."/>
            <person name="Bruemmer F."/>
            <person name="Labrenz M."/>
            <person name="Spormann A.M."/>
            <person name="Op den Camp H."/>
            <person name="Overmann J."/>
            <person name="Amann R."/>
            <person name="Jetten M.S.M."/>
            <person name="Mascher T."/>
            <person name="Medema M.H."/>
            <person name="Devos D.P."/>
            <person name="Kaster A.-K."/>
            <person name="Ovreas L."/>
            <person name="Rohde M."/>
            <person name="Galperin M.Y."/>
            <person name="Jogler C."/>
        </authorList>
    </citation>
    <scope>NUCLEOTIDE SEQUENCE [LARGE SCALE GENOMIC DNA]</scope>
    <source>
        <strain evidence="1 2">TBK1r</strain>
    </source>
</reference>
<evidence type="ECO:0008006" key="3">
    <source>
        <dbReference type="Google" id="ProtNLM"/>
    </source>
</evidence>
<evidence type="ECO:0000313" key="2">
    <source>
        <dbReference type="Proteomes" id="UP000318081"/>
    </source>
</evidence>